<dbReference type="EMBL" id="SPQQ01000001">
    <property type="protein sequence ID" value="TGE39755.1"/>
    <property type="molecule type" value="Genomic_DNA"/>
</dbReference>
<evidence type="ECO:0000313" key="3">
    <source>
        <dbReference type="Proteomes" id="UP000298460"/>
    </source>
</evidence>
<reference evidence="2 3" key="1">
    <citation type="submission" date="2019-03" db="EMBL/GenBank/DDBJ databases">
        <title>Draft Genome Sequence of Desulfosporosinus fructosivorans Strain 63.6F, Isolated from Marine Sediment in the Baltic Sea.</title>
        <authorList>
            <person name="Hausmann B."/>
            <person name="Vandieken V."/>
            <person name="Pjevac P."/>
            <person name="Schreck K."/>
            <person name="Herbold C.W."/>
            <person name="Loy A."/>
        </authorList>
    </citation>
    <scope>NUCLEOTIDE SEQUENCE [LARGE SCALE GENOMIC DNA]</scope>
    <source>
        <strain evidence="2 3">63.6F</strain>
    </source>
</reference>
<gene>
    <name evidence="2" type="ORF">E4K67_01810</name>
</gene>
<evidence type="ECO:0000256" key="1">
    <source>
        <dbReference type="SAM" id="Phobius"/>
    </source>
</evidence>
<comment type="caution">
    <text evidence="2">The sequence shown here is derived from an EMBL/GenBank/DDBJ whole genome shotgun (WGS) entry which is preliminary data.</text>
</comment>
<dbReference type="Proteomes" id="UP000298460">
    <property type="component" value="Unassembled WGS sequence"/>
</dbReference>
<dbReference type="AlphaFoldDB" id="A0A4Z0RBQ0"/>
<organism evidence="2 3">
    <name type="scientific">Desulfosporosinus fructosivorans</name>
    <dbReference type="NCBI Taxonomy" id="2018669"/>
    <lineage>
        <taxon>Bacteria</taxon>
        <taxon>Bacillati</taxon>
        <taxon>Bacillota</taxon>
        <taxon>Clostridia</taxon>
        <taxon>Eubacteriales</taxon>
        <taxon>Desulfitobacteriaceae</taxon>
        <taxon>Desulfosporosinus</taxon>
    </lineage>
</organism>
<feature type="transmembrane region" description="Helical" evidence="1">
    <location>
        <begin position="55"/>
        <end position="77"/>
    </location>
</feature>
<keyword evidence="1" id="KW-0812">Transmembrane</keyword>
<name>A0A4Z0RBQ0_9FIRM</name>
<accession>A0A4Z0RBQ0</accession>
<evidence type="ECO:0008006" key="4">
    <source>
        <dbReference type="Google" id="ProtNLM"/>
    </source>
</evidence>
<keyword evidence="3" id="KW-1185">Reference proteome</keyword>
<feature type="transmembrane region" description="Helical" evidence="1">
    <location>
        <begin position="12"/>
        <end position="35"/>
    </location>
</feature>
<feature type="transmembrane region" description="Helical" evidence="1">
    <location>
        <begin position="120"/>
        <end position="139"/>
    </location>
</feature>
<feature type="transmembrane region" description="Helical" evidence="1">
    <location>
        <begin position="89"/>
        <end position="108"/>
    </location>
</feature>
<keyword evidence="1" id="KW-1133">Transmembrane helix</keyword>
<sequence length="149" mass="16205">MDTLMRGSIAGLIATIVYGVINWILFMLGVLPSTLTHYAAVFITPPGTAISTLPLFLGVVSNIMAGSFAGVILTYLLKWTGYDYAFIKGIGISLVFWPVHTTFFPTLIGPRLYETLSPIMVLSTLVLSILWGIVTVLVLQSPICNKTHD</sequence>
<protein>
    <recommendedName>
        <fullName evidence="4">DUF1440 domain-containing protein</fullName>
    </recommendedName>
</protein>
<keyword evidence="1" id="KW-0472">Membrane</keyword>
<evidence type="ECO:0000313" key="2">
    <source>
        <dbReference type="EMBL" id="TGE39755.1"/>
    </source>
</evidence>
<dbReference type="OrthoDB" id="1798220at2"/>
<dbReference type="RefSeq" id="WP_135544694.1">
    <property type="nucleotide sequence ID" value="NZ_SPQQ01000001.1"/>
</dbReference>
<proteinExistence type="predicted"/>